<organism evidence="4 5">
    <name type="scientific">Symbiodinium pilosum</name>
    <name type="common">Dinoflagellate</name>
    <dbReference type="NCBI Taxonomy" id="2952"/>
    <lineage>
        <taxon>Eukaryota</taxon>
        <taxon>Sar</taxon>
        <taxon>Alveolata</taxon>
        <taxon>Dinophyceae</taxon>
        <taxon>Suessiales</taxon>
        <taxon>Symbiodiniaceae</taxon>
        <taxon>Symbiodinium</taxon>
    </lineage>
</organism>
<accession>A0A812WE56</accession>
<proteinExistence type="predicted"/>
<dbReference type="PROSITE" id="PS50088">
    <property type="entry name" value="ANK_REPEAT"/>
    <property type="match status" value="3"/>
</dbReference>
<dbReference type="SMART" id="SM00248">
    <property type="entry name" value="ANK"/>
    <property type="match status" value="3"/>
</dbReference>
<dbReference type="AlphaFoldDB" id="A0A812WE56"/>
<reference evidence="4" key="1">
    <citation type="submission" date="2021-02" db="EMBL/GenBank/DDBJ databases">
        <authorList>
            <person name="Dougan E. K."/>
            <person name="Rhodes N."/>
            <person name="Thang M."/>
            <person name="Chan C."/>
        </authorList>
    </citation>
    <scope>NUCLEOTIDE SEQUENCE</scope>
</reference>
<dbReference type="Gene3D" id="1.25.40.20">
    <property type="entry name" value="Ankyrin repeat-containing domain"/>
    <property type="match status" value="1"/>
</dbReference>
<dbReference type="InterPro" id="IPR002110">
    <property type="entry name" value="Ankyrin_rpt"/>
</dbReference>
<dbReference type="Pfam" id="PF00023">
    <property type="entry name" value="Ank"/>
    <property type="match status" value="1"/>
</dbReference>
<name>A0A812WE56_SYMPI</name>
<dbReference type="SUPFAM" id="SSF48403">
    <property type="entry name" value="Ankyrin repeat"/>
    <property type="match status" value="1"/>
</dbReference>
<dbReference type="Pfam" id="PF12796">
    <property type="entry name" value="Ank_2"/>
    <property type="match status" value="1"/>
</dbReference>
<comment type="caution">
    <text evidence="4">The sequence shown here is derived from an EMBL/GenBank/DDBJ whole genome shotgun (WGS) entry which is preliminary data.</text>
</comment>
<protein>
    <submittedName>
        <fullName evidence="4">CTTNBP2 protein</fullName>
    </submittedName>
</protein>
<evidence type="ECO:0000313" key="4">
    <source>
        <dbReference type="EMBL" id="CAE7667433.1"/>
    </source>
</evidence>
<dbReference type="OrthoDB" id="407292at2759"/>
<feature type="repeat" description="ANK" evidence="3">
    <location>
        <begin position="77"/>
        <end position="109"/>
    </location>
</feature>
<evidence type="ECO:0000256" key="1">
    <source>
        <dbReference type="ARBA" id="ARBA00022737"/>
    </source>
</evidence>
<keyword evidence="5" id="KW-1185">Reference proteome</keyword>
<dbReference type="PROSITE" id="PS50297">
    <property type="entry name" value="ANK_REP_REGION"/>
    <property type="match status" value="3"/>
</dbReference>
<gene>
    <name evidence="4" type="primary">CTTNBP2</name>
    <name evidence="4" type="ORF">SPIL2461_LOCUS18301</name>
</gene>
<dbReference type="GO" id="GO:0004842">
    <property type="term" value="F:ubiquitin-protein transferase activity"/>
    <property type="evidence" value="ECO:0007669"/>
    <property type="project" value="TreeGrafter"/>
</dbReference>
<evidence type="ECO:0000313" key="5">
    <source>
        <dbReference type="Proteomes" id="UP000649617"/>
    </source>
</evidence>
<keyword evidence="2 3" id="KW-0040">ANK repeat</keyword>
<feature type="repeat" description="ANK" evidence="3">
    <location>
        <begin position="42"/>
        <end position="74"/>
    </location>
</feature>
<dbReference type="EMBL" id="CAJNIZ010043747">
    <property type="protein sequence ID" value="CAE7667433.1"/>
    <property type="molecule type" value="Genomic_DNA"/>
</dbReference>
<evidence type="ECO:0000256" key="3">
    <source>
        <dbReference type="PROSITE-ProRule" id="PRU00023"/>
    </source>
</evidence>
<dbReference type="InterPro" id="IPR036770">
    <property type="entry name" value="Ankyrin_rpt-contain_sf"/>
</dbReference>
<evidence type="ECO:0000256" key="2">
    <source>
        <dbReference type="ARBA" id="ARBA00023043"/>
    </source>
</evidence>
<sequence>MAREGEGFELETELHAAARQGDVEALKRLVAAEADVNKADVDLYTPLHRACDRKDAACVELLLQYKADPNVSHPGLDGWTPLHLAAWRDSKPCASLLLQAGADSSALDWYGKTALALAGQEVKPLIREKVASQPKGSDSWQNFRKGCVMQPSAVHLANIERCNKASQEHGEQQGDFCANFDVQADNASKAAVKSRL</sequence>
<keyword evidence="1" id="KW-0677">Repeat</keyword>
<dbReference type="GO" id="GO:0085020">
    <property type="term" value="P:protein K6-linked ubiquitination"/>
    <property type="evidence" value="ECO:0007669"/>
    <property type="project" value="TreeGrafter"/>
</dbReference>
<feature type="repeat" description="ANK" evidence="3">
    <location>
        <begin position="9"/>
        <end position="41"/>
    </location>
</feature>
<dbReference type="Proteomes" id="UP000649617">
    <property type="component" value="Unassembled WGS sequence"/>
</dbReference>
<dbReference type="PANTHER" id="PTHR24171:SF8">
    <property type="entry name" value="BRCA1-ASSOCIATED RING DOMAIN PROTEIN 1"/>
    <property type="match status" value="1"/>
</dbReference>
<dbReference type="PANTHER" id="PTHR24171">
    <property type="entry name" value="ANKYRIN REPEAT DOMAIN-CONTAINING PROTEIN 39-RELATED"/>
    <property type="match status" value="1"/>
</dbReference>